<accession>A0A2L0UHK0</accession>
<dbReference type="Pfam" id="PF00246">
    <property type="entry name" value="Peptidase_M14"/>
    <property type="match status" value="1"/>
</dbReference>
<evidence type="ECO:0000313" key="2">
    <source>
        <dbReference type="EMBL" id="AUZ88710.1"/>
    </source>
</evidence>
<name>A0A2L0UHK0_9MICC</name>
<dbReference type="AlphaFoldDB" id="A0A2L0UHK0"/>
<dbReference type="EMBL" id="CP024915">
    <property type="protein sequence ID" value="AUZ88710.1"/>
    <property type="molecule type" value="Genomic_DNA"/>
</dbReference>
<protein>
    <submittedName>
        <fullName evidence="2">Peptidase M14</fullName>
    </submittedName>
</protein>
<sequence>MTSTATSTRTADAVTGSIGDIIDRATRMAPLHDFPGVDDLLARFDAIAVAHPGRVTRRRIGTSRAGDPIHDYAVGTGSAHILVYAGVHPNEPIGFHTIQRLAEDLTADDALLAAVDATWHLIPCIDPDGTRLNEGWFGAPSSRSHYARNFYRPAPQEQVEWSFPLSYKKAYFDRSMPETQALMRLIDETRPALLVGLHNAELGGVYYYLGRDIAGAVADLHAIPEALGLPLDAGEPESADLTALAPAVFLAPLATEHYDYLESLGLDPVADVGGGGSADYARRYGSVTFVAELPYWTHPDAFDTRPSGTDYAAVLRKKAAGLGDLSRVLQHALSSALPHLVLDSPFLRASRAFIPMMAGVGDAEARRAELPESSRVATTAEVFTNEDTVRCFRLRFGGMLLRAIDAEVDAGVAPAELRLIGTELARVYDGWIAESESVPGITVLPIEKLVGVQYASTLAVAARLLAEDAS</sequence>
<dbReference type="InterPro" id="IPR000834">
    <property type="entry name" value="Peptidase_M14"/>
</dbReference>
<organism evidence="2 3">
    <name type="scientific">Arthrobacter agilis</name>
    <dbReference type="NCBI Taxonomy" id="37921"/>
    <lineage>
        <taxon>Bacteria</taxon>
        <taxon>Bacillati</taxon>
        <taxon>Actinomycetota</taxon>
        <taxon>Actinomycetes</taxon>
        <taxon>Micrococcales</taxon>
        <taxon>Micrococcaceae</taxon>
        <taxon>Arthrobacter</taxon>
    </lineage>
</organism>
<proteinExistence type="predicted"/>
<feature type="domain" description="Peptidase M14" evidence="1">
    <location>
        <begin position="44"/>
        <end position="208"/>
    </location>
</feature>
<evidence type="ECO:0000259" key="1">
    <source>
        <dbReference type="Pfam" id="PF00246"/>
    </source>
</evidence>
<gene>
    <name evidence="2" type="ORF">CVO76_14445</name>
</gene>
<evidence type="ECO:0000313" key="3">
    <source>
        <dbReference type="Proteomes" id="UP000239187"/>
    </source>
</evidence>
<dbReference type="SUPFAM" id="SSF53187">
    <property type="entry name" value="Zn-dependent exopeptidases"/>
    <property type="match status" value="1"/>
</dbReference>
<dbReference type="Proteomes" id="UP000239187">
    <property type="component" value="Chromosome"/>
</dbReference>
<dbReference type="RefSeq" id="WP_208739890.1">
    <property type="nucleotide sequence ID" value="NZ_CP024915.1"/>
</dbReference>
<dbReference type="GO" id="GO:0004181">
    <property type="term" value="F:metallocarboxypeptidase activity"/>
    <property type="evidence" value="ECO:0007669"/>
    <property type="project" value="InterPro"/>
</dbReference>
<dbReference type="GO" id="GO:0008270">
    <property type="term" value="F:zinc ion binding"/>
    <property type="evidence" value="ECO:0007669"/>
    <property type="project" value="InterPro"/>
</dbReference>
<dbReference type="Gene3D" id="3.40.630.10">
    <property type="entry name" value="Zn peptidases"/>
    <property type="match status" value="1"/>
</dbReference>
<dbReference type="GO" id="GO:0006508">
    <property type="term" value="P:proteolysis"/>
    <property type="evidence" value="ECO:0007669"/>
    <property type="project" value="InterPro"/>
</dbReference>
<reference evidence="2 3" key="1">
    <citation type="submission" date="2017-11" db="EMBL/GenBank/DDBJ databases">
        <title>Draft genome of Arthrobacter agilis strain UMCV2, a plant growth-promoting rhizobacterium and biocontrol capacity of phytopathogenic fungi.</title>
        <authorList>
            <person name="Martinez-Camara R."/>
            <person name="Santoyo G."/>
            <person name="Moreno-Hagelsieb G."/>
            <person name="Valencia-Cantero E."/>
        </authorList>
    </citation>
    <scope>NUCLEOTIDE SEQUENCE [LARGE SCALE GENOMIC DNA]</scope>
    <source>
        <strain evidence="2 3">UMCV2</strain>
    </source>
</reference>